<dbReference type="AlphaFoldDB" id="A0AAJ6PA76"/>
<dbReference type="InterPro" id="IPR010328">
    <property type="entry name" value="DUF928"/>
</dbReference>
<sequence>MIKKKLLYQSIQNTCIISLLIISTTSYLQLVQAQVSNSTQNTIKNSHFQSFKQPKLPKNGAPTGRRRAGAGRNPECPTSLTRLTALVPGDAEASFSASTVAENPTFWFYVPQLPQTTRSGEFVLQVLDGKDVKNVSRTPLTLSGESGIISITLPSQSQYSLKADKKYHWYFHIYCGDPQKTSENFYVDGFVQREMLTQTLNSQLKAAKSREYIAYSTNDIWYDALTNLAQLHHANPQNATINNDWFDLLNVVGLPDIAKEPIVQHYSLGK</sequence>
<reference evidence="2 3" key="1">
    <citation type="journal article" date="2023" name="Limnol Oceanogr Lett">
        <title>Environmental adaptations by the intertidal Antarctic cyanobacterium Halotia branconii CENA392 as revealed using long-read genome sequencing.</title>
        <authorList>
            <person name="Dextro R.B."/>
            <person name="Delbaje E."/>
            <person name="Freitas P.N.N."/>
            <person name="Geraldes V."/>
            <person name="Pinto E."/>
            <person name="Long P.F."/>
            <person name="Fiore M.F."/>
        </authorList>
    </citation>
    <scope>NUCLEOTIDE SEQUENCE [LARGE SCALE GENOMIC DNA]</scope>
    <source>
        <strain evidence="2 3">CENA392</strain>
    </source>
</reference>
<evidence type="ECO:0000256" key="1">
    <source>
        <dbReference type="SAM" id="MobiDB-lite"/>
    </source>
</evidence>
<keyword evidence="3" id="KW-1185">Reference proteome</keyword>
<dbReference type="KEGG" id="hbq:QI031_03055"/>
<accession>A0AAJ6PA76</accession>
<organism evidence="2 3">
    <name type="scientific">Halotia branconii CENA392</name>
    <dbReference type="NCBI Taxonomy" id="1539056"/>
    <lineage>
        <taxon>Bacteria</taxon>
        <taxon>Bacillati</taxon>
        <taxon>Cyanobacteriota</taxon>
        <taxon>Cyanophyceae</taxon>
        <taxon>Nostocales</taxon>
        <taxon>Nodulariaceae</taxon>
        <taxon>Halotia</taxon>
    </lineage>
</organism>
<name>A0AAJ6PA76_9CYAN</name>
<dbReference type="EMBL" id="CP124543">
    <property type="protein sequence ID" value="WGV26505.1"/>
    <property type="molecule type" value="Genomic_DNA"/>
</dbReference>
<evidence type="ECO:0000313" key="2">
    <source>
        <dbReference type="EMBL" id="WGV26505.1"/>
    </source>
</evidence>
<dbReference type="Pfam" id="PF06051">
    <property type="entry name" value="DUF928"/>
    <property type="match status" value="1"/>
</dbReference>
<dbReference type="RefSeq" id="WP_281483755.1">
    <property type="nucleotide sequence ID" value="NZ_CP124543.1"/>
</dbReference>
<protein>
    <submittedName>
        <fullName evidence="2">DUF928 domain-containing protein</fullName>
    </submittedName>
</protein>
<proteinExistence type="predicted"/>
<dbReference type="Proteomes" id="UP001223520">
    <property type="component" value="Chromosome"/>
</dbReference>
<feature type="region of interest" description="Disordered" evidence="1">
    <location>
        <begin position="46"/>
        <end position="75"/>
    </location>
</feature>
<evidence type="ECO:0000313" key="3">
    <source>
        <dbReference type="Proteomes" id="UP001223520"/>
    </source>
</evidence>
<gene>
    <name evidence="2" type="ORF">QI031_03055</name>
</gene>